<comment type="caution">
    <text evidence="2">The sequence shown here is derived from an EMBL/GenBank/DDBJ whole genome shotgun (WGS) entry which is preliminary data.</text>
</comment>
<name>A0A1F5H3Z3_9BACT</name>
<evidence type="ECO:0000313" key="3">
    <source>
        <dbReference type="Proteomes" id="UP000177039"/>
    </source>
</evidence>
<proteinExistence type="predicted"/>
<evidence type="ECO:0000313" key="2">
    <source>
        <dbReference type="EMBL" id="OGD98789.1"/>
    </source>
</evidence>
<accession>A0A1F5H3Z3</accession>
<organism evidence="2 3">
    <name type="scientific">Candidatus Curtissbacteria bacterium RIFCSPLOWO2_01_FULL_42_50</name>
    <dbReference type="NCBI Taxonomy" id="1797730"/>
    <lineage>
        <taxon>Bacteria</taxon>
        <taxon>Candidatus Curtissiibacteriota</taxon>
    </lineage>
</organism>
<sequence length="91" mass="10207">MPFKTKREKLASLARRYSISQDRISLTGPGGNFQSEGKREISDSGKRRTSYVDYIEKTDNLSYVKNDLVKIVLTAAIIITAQIILGLTLSR</sequence>
<dbReference type="AlphaFoldDB" id="A0A1F5H3Z3"/>
<reference evidence="2 3" key="1">
    <citation type="journal article" date="2016" name="Nat. Commun.">
        <title>Thousands of microbial genomes shed light on interconnected biogeochemical processes in an aquifer system.</title>
        <authorList>
            <person name="Anantharaman K."/>
            <person name="Brown C.T."/>
            <person name="Hug L.A."/>
            <person name="Sharon I."/>
            <person name="Castelle C.J."/>
            <person name="Probst A.J."/>
            <person name="Thomas B.C."/>
            <person name="Singh A."/>
            <person name="Wilkins M.J."/>
            <person name="Karaoz U."/>
            <person name="Brodie E.L."/>
            <person name="Williams K.H."/>
            <person name="Hubbard S.S."/>
            <person name="Banfield J.F."/>
        </authorList>
    </citation>
    <scope>NUCLEOTIDE SEQUENCE [LARGE SCALE GENOMIC DNA]</scope>
</reference>
<keyword evidence="1" id="KW-1133">Transmembrane helix</keyword>
<keyword evidence="1" id="KW-0472">Membrane</keyword>
<feature type="transmembrane region" description="Helical" evidence="1">
    <location>
        <begin position="68"/>
        <end position="89"/>
    </location>
</feature>
<gene>
    <name evidence="2" type="ORF">A3B54_03830</name>
</gene>
<protein>
    <submittedName>
        <fullName evidence="2">Uncharacterized protein</fullName>
    </submittedName>
</protein>
<dbReference type="EMBL" id="MFBT01000031">
    <property type="protein sequence ID" value="OGD98789.1"/>
    <property type="molecule type" value="Genomic_DNA"/>
</dbReference>
<keyword evidence="1" id="KW-0812">Transmembrane</keyword>
<dbReference type="Proteomes" id="UP000177039">
    <property type="component" value="Unassembled WGS sequence"/>
</dbReference>
<evidence type="ECO:0000256" key="1">
    <source>
        <dbReference type="SAM" id="Phobius"/>
    </source>
</evidence>